<dbReference type="PROSITE" id="PS50994">
    <property type="entry name" value="INTEGRASE"/>
    <property type="match status" value="1"/>
</dbReference>
<keyword evidence="8" id="KW-1185">Reference proteome</keyword>
<dbReference type="GO" id="GO:0015074">
    <property type="term" value="P:DNA integration"/>
    <property type="evidence" value="ECO:0007669"/>
    <property type="project" value="InterPro"/>
</dbReference>
<dbReference type="Pfam" id="PF13384">
    <property type="entry name" value="HTH_23"/>
    <property type="match status" value="1"/>
</dbReference>
<dbReference type="AlphaFoldDB" id="A0AAI8B5Q9"/>
<gene>
    <name evidence="7" type="ORF">DM82_1461</name>
</gene>
<dbReference type="GO" id="GO:0003677">
    <property type="term" value="F:DNA binding"/>
    <property type="evidence" value="ECO:0007669"/>
    <property type="project" value="UniProtKB-KW"/>
</dbReference>
<dbReference type="KEGG" id="bok:DM82_1461"/>
<evidence type="ECO:0000259" key="5">
    <source>
        <dbReference type="PROSITE" id="PS50531"/>
    </source>
</evidence>
<protein>
    <submittedName>
        <fullName evidence="7">Helix-turn-helix family protein</fullName>
    </submittedName>
</protein>
<sequence length="401" mass="45188">MLQKEQWMQIHVLKAQGVSEREIARRLGISRNTVARYLSAEEVPRYKPREPRPTKLGAFETYILERMSAAAPEIIAAPALVRELRARGYDGQLRSLQAFMNAYKSVPKADPVVRFETEPGRQMQCDFVVFRRGTDPLYAFTATLGFSRWRWARFTTDERAETLVACHHALLEALGGVPREILYDNAKTIVVERDAYGDGHHRWHAGLLDLAKRYGFLPRLCQPYRAQTKGKVERFHRYLRGNFYVPLASQLKQSGLMLDAETANVEVSKWLRDVANQRVHPVTGLAPAILLEQRERACLRDMPGYAVPRLPARTVARPCVDPAMSIQHPLTVVTFRHKGAGYFRHIGASRSGQNRASLWSKNVPFIRRLQGSSDAPAGALGCGMSVRRARGSRRCGASGRG</sequence>
<evidence type="ECO:0000313" key="8">
    <source>
        <dbReference type="Proteomes" id="UP000029424"/>
    </source>
</evidence>
<organism evidence="7 8">
    <name type="scientific">Burkholderia oklahomensis</name>
    <dbReference type="NCBI Taxonomy" id="342113"/>
    <lineage>
        <taxon>Bacteria</taxon>
        <taxon>Pseudomonadati</taxon>
        <taxon>Pseudomonadota</taxon>
        <taxon>Betaproteobacteria</taxon>
        <taxon>Burkholderiales</taxon>
        <taxon>Burkholderiaceae</taxon>
        <taxon>Burkholderia</taxon>
        <taxon>pseudomallei group</taxon>
    </lineage>
</organism>
<dbReference type="Gene3D" id="3.30.420.10">
    <property type="entry name" value="Ribonuclease H-like superfamily/Ribonuclease H"/>
    <property type="match status" value="1"/>
</dbReference>
<evidence type="ECO:0000256" key="3">
    <source>
        <dbReference type="ARBA" id="ARBA00023125"/>
    </source>
</evidence>
<dbReference type="PANTHER" id="PTHR35004:SF6">
    <property type="entry name" value="TRANSPOSASE"/>
    <property type="match status" value="1"/>
</dbReference>
<dbReference type="SUPFAM" id="SSF53098">
    <property type="entry name" value="Ribonuclease H-like"/>
    <property type="match status" value="1"/>
</dbReference>
<dbReference type="Pfam" id="PF00665">
    <property type="entry name" value="rve"/>
    <property type="match status" value="1"/>
</dbReference>
<comment type="similarity">
    <text evidence="1">Belongs to the transposase IS21/IS408/IS1162 family.</text>
</comment>
<dbReference type="PANTHER" id="PTHR35004">
    <property type="entry name" value="TRANSPOSASE RV3428C-RELATED"/>
    <property type="match status" value="1"/>
</dbReference>
<dbReference type="GO" id="GO:0006310">
    <property type="term" value="P:DNA recombination"/>
    <property type="evidence" value="ECO:0007669"/>
    <property type="project" value="UniProtKB-KW"/>
</dbReference>
<dbReference type="InterPro" id="IPR017894">
    <property type="entry name" value="HTH_IS21_transposase_type"/>
</dbReference>
<dbReference type="InterPro" id="IPR009057">
    <property type="entry name" value="Homeodomain-like_sf"/>
</dbReference>
<evidence type="ECO:0000256" key="4">
    <source>
        <dbReference type="ARBA" id="ARBA00023172"/>
    </source>
</evidence>
<dbReference type="NCBIfam" id="NF033546">
    <property type="entry name" value="transpos_IS21"/>
    <property type="match status" value="1"/>
</dbReference>
<evidence type="ECO:0000313" key="7">
    <source>
        <dbReference type="EMBL" id="AIO65984.1"/>
    </source>
</evidence>
<keyword evidence="2" id="KW-0815">Transposition</keyword>
<dbReference type="EMBL" id="CP008726">
    <property type="protein sequence ID" value="AIO65984.1"/>
    <property type="molecule type" value="Genomic_DNA"/>
</dbReference>
<keyword evidence="4" id="KW-0233">DNA recombination</keyword>
<dbReference type="InterPro" id="IPR001584">
    <property type="entry name" value="Integrase_cat-core"/>
</dbReference>
<dbReference type="Gene3D" id="1.10.10.60">
    <property type="entry name" value="Homeodomain-like"/>
    <property type="match status" value="1"/>
</dbReference>
<accession>A0AAI8B5Q9</accession>
<name>A0AAI8B5Q9_9BURK</name>
<dbReference type="PROSITE" id="PS50531">
    <property type="entry name" value="HTH_IS21"/>
    <property type="match status" value="1"/>
</dbReference>
<dbReference type="InterPro" id="IPR036397">
    <property type="entry name" value="RNaseH_sf"/>
</dbReference>
<dbReference type="GO" id="GO:0032196">
    <property type="term" value="P:transposition"/>
    <property type="evidence" value="ECO:0007669"/>
    <property type="project" value="UniProtKB-KW"/>
</dbReference>
<dbReference type="SUPFAM" id="SSF46689">
    <property type="entry name" value="Homeodomain-like"/>
    <property type="match status" value="1"/>
</dbReference>
<dbReference type="InterPro" id="IPR012337">
    <property type="entry name" value="RNaseH-like_sf"/>
</dbReference>
<evidence type="ECO:0000259" key="6">
    <source>
        <dbReference type="PROSITE" id="PS50994"/>
    </source>
</evidence>
<feature type="domain" description="HTH IS21-type" evidence="5">
    <location>
        <begin position="5"/>
        <end position="67"/>
    </location>
</feature>
<reference evidence="7 8" key="1">
    <citation type="submission" date="2014-06" db="EMBL/GenBank/DDBJ databases">
        <authorList>
            <person name="Bishop-Lilly K.A."/>
            <person name="Broomall S.M."/>
            <person name="Chain P.S."/>
            <person name="Chertkov O."/>
            <person name="Coyne S.R."/>
            <person name="Daligault H.E."/>
            <person name="Davenport K.W."/>
            <person name="Erkkila T."/>
            <person name="Frey K.G."/>
            <person name="Gibbons H.S."/>
            <person name="Gu W."/>
            <person name="Jaissle J."/>
            <person name="Johnson S.L."/>
            <person name="Koroleva G.I."/>
            <person name="Ladner J.T."/>
            <person name="Lo C.-C."/>
            <person name="Minogue T.D."/>
            <person name="Munk C."/>
            <person name="Palacios G.F."/>
            <person name="Redden C.L."/>
            <person name="Rosenzweig C.N."/>
            <person name="Scholz M.B."/>
            <person name="Teshima H."/>
            <person name="Xu Y."/>
        </authorList>
    </citation>
    <scope>NUCLEOTIDE SEQUENCE [LARGE SCALE GENOMIC DNA]</scope>
    <source>
        <strain evidence="7 8">EO147</strain>
    </source>
</reference>
<dbReference type="Proteomes" id="UP000029424">
    <property type="component" value="Chromosome 1"/>
</dbReference>
<keyword evidence="3" id="KW-0238">DNA-binding</keyword>
<evidence type="ECO:0000256" key="2">
    <source>
        <dbReference type="ARBA" id="ARBA00022578"/>
    </source>
</evidence>
<proteinExistence type="inferred from homology"/>
<evidence type="ECO:0000256" key="1">
    <source>
        <dbReference type="ARBA" id="ARBA00009277"/>
    </source>
</evidence>
<feature type="domain" description="Integrase catalytic" evidence="6">
    <location>
        <begin position="115"/>
        <end position="295"/>
    </location>
</feature>